<evidence type="ECO:0000313" key="2">
    <source>
        <dbReference type="Proteomes" id="UP000093276"/>
    </source>
</evidence>
<name>A0AAC9D4A6_9FLAO</name>
<dbReference type="EMBL" id="CP016907">
    <property type="protein sequence ID" value="AOC96282.1"/>
    <property type="molecule type" value="Genomic_DNA"/>
</dbReference>
<organism evidence="1 2">
    <name type="scientific">Flavobacterium anhuiense</name>
    <dbReference type="NCBI Taxonomy" id="459526"/>
    <lineage>
        <taxon>Bacteria</taxon>
        <taxon>Pseudomonadati</taxon>
        <taxon>Bacteroidota</taxon>
        <taxon>Flavobacteriia</taxon>
        <taxon>Flavobacteriales</taxon>
        <taxon>Flavobacteriaceae</taxon>
        <taxon>Flavobacterium</taxon>
    </lineage>
</organism>
<proteinExistence type="predicted"/>
<evidence type="ECO:0000313" key="1">
    <source>
        <dbReference type="EMBL" id="AOC96282.1"/>
    </source>
</evidence>
<dbReference type="AlphaFoldDB" id="A0AAC9D4A6"/>
<reference evidence="1 2" key="1">
    <citation type="submission" date="2016-08" db="EMBL/GenBank/DDBJ databases">
        <title>Complete genome sequence of Flavobacterium johnsoniae strain GSE09, a volatile-producing biocontrol agent isolated from cucumber (Cucumis sativus).</title>
        <authorList>
            <person name="Jeong J.-J."/>
            <person name="Oh J.Y."/>
            <person name="Jim Y.J."/>
            <person name="Sang M.K."/>
            <person name="Kim K.D."/>
        </authorList>
    </citation>
    <scope>NUCLEOTIDE SEQUENCE [LARGE SCALE GENOMIC DNA]</scope>
    <source>
        <strain evidence="1 2">GSE09</strain>
    </source>
</reference>
<sequence length="169" mass="19880">MNQSRFHFYGFFFRLKNSNDIKNLKKPYFNTKKTFRGNINKICRFKFTDLETNQIPLLMPLTKKIAELMSKKYNTNITILGDYEGSNHTSILDNDNGTILVVSDRNQFYFKDRHRNLWLSVLDPFQIDGKKHFPELGDSYTLNHGVQYSFTTQEAIVEMASLYFAKHAD</sequence>
<gene>
    <name evidence="1" type="ORF">BB050_03193</name>
</gene>
<accession>A0AAC9D4A6</accession>
<dbReference type="KEGG" id="fjg:BB050_03193"/>
<dbReference type="Proteomes" id="UP000093276">
    <property type="component" value="Chromosome"/>
</dbReference>
<protein>
    <submittedName>
        <fullName evidence="1">Uncharacterized protein</fullName>
    </submittedName>
</protein>